<dbReference type="PANTHER" id="PTHR42788:SF13">
    <property type="entry name" value="ALIPHATIC SULFONATES IMPORT ATP-BINDING PROTEIN SSUB"/>
    <property type="match status" value="1"/>
</dbReference>
<gene>
    <name evidence="3" type="ORF">GCM10025872_00470</name>
</gene>
<evidence type="ECO:0000259" key="2">
    <source>
        <dbReference type="Pfam" id="PF00005"/>
    </source>
</evidence>
<keyword evidence="4" id="KW-1185">Reference proteome</keyword>
<dbReference type="InterPro" id="IPR050166">
    <property type="entry name" value="ABC_transporter_ATP-bind"/>
</dbReference>
<proteinExistence type="predicted"/>
<keyword evidence="1" id="KW-0813">Transport</keyword>
<evidence type="ECO:0000313" key="3">
    <source>
        <dbReference type="EMBL" id="BDZ56390.1"/>
    </source>
</evidence>
<protein>
    <recommendedName>
        <fullName evidence="2">ABC transporter domain-containing protein</fullName>
    </recommendedName>
</protein>
<name>A0ABM8H6E5_9MICO</name>
<organism evidence="3 4">
    <name type="scientific">Barrientosiimonas endolithica</name>
    <dbReference type="NCBI Taxonomy" id="1535208"/>
    <lineage>
        <taxon>Bacteria</taxon>
        <taxon>Bacillati</taxon>
        <taxon>Actinomycetota</taxon>
        <taxon>Actinomycetes</taxon>
        <taxon>Micrococcales</taxon>
        <taxon>Dermacoccaceae</taxon>
        <taxon>Barrientosiimonas</taxon>
    </lineage>
</organism>
<dbReference type="Pfam" id="PF00005">
    <property type="entry name" value="ABC_tran"/>
    <property type="match status" value="1"/>
</dbReference>
<evidence type="ECO:0000256" key="1">
    <source>
        <dbReference type="ARBA" id="ARBA00022448"/>
    </source>
</evidence>
<feature type="domain" description="ABC transporter" evidence="2">
    <location>
        <begin position="33"/>
        <end position="80"/>
    </location>
</feature>
<dbReference type="Proteomes" id="UP001321421">
    <property type="component" value="Chromosome"/>
</dbReference>
<dbReference type="SUPFAM" id="SSF52540">
    <property type="entry name" value="P-loop containing nucleoside triphosphate hydrolases"/>
    <property type="match status" value="1"/>
</dbReference>
<evidence type="ECO:0000313" key="4">
    <source>
        <dbReference type="Proteomes" id="UP001321421"/>
    </source>
</evidence>
<dbReference type="InterPro" id="IPR027417">
    <property type="entry name" value="P-loop_NTPase"/>
</dbReference>
<accession>A0ABM8H6E5</accession>
<dbReference type="EMBL" id="AP027735">
    <property type="protein sequence ID" value="BDZ56390.1"/>
    <property type="molecule type" value="Genomic_DNA"/>
</dbReference>
<dbReference type="PANTHER" id="PTHR42788">
    <property type="entry name" value="TAURINE IMPORT ATP-BINDING PROTEIN-RELATED"/>
    <property type="match status" value="1"/>
</dbReference>
<sequence>MSEAPAVRLTDVTRDFRRPRRSLLRPAPVVHALRGVTLEVPAGERFGIVGESGSGKSTLLRIVAGLDRPTSGRVEIEGATSPVCPNAGWGSCATGCSWCCKTRSARSTRA</sequence>
<dbReference type="Gene3D" id="3.40.50.300">
    <property type="entry name" value="P-loop containing nucleotide triphosphate hydrolases"/>
    <property type="match status" value="1"/>
</dbReference>
<reference evidence="4" key="1">
    <citation type="journal article" date="2019" name="Int. J. Syst. Evol. Microbiol.">
        <title>The Global Catalogue of Microorganisms (GCM) 10K type strain sequencing project: providing services to taxonomists for standard genome sequencing and annotation.</title>
        <authorList>
            <consortium name="The Broad Institute Genomics Platform"/>
            <consortium name="The Broad Institute Genome Sequencing Center for Infectious Disease"/>
            <person name="Wu L."/>
            <person name="Ma J."/>
        </authorList>
    </citation>
    <scope>NUCLEOTIDE SEQUENCE [LARGE SCALE GENOMIC DNA]</scope>
    <source>
        <strain evidence="4">NBRC 110608</strain>
    </source>
</reference>
<dbReference type="InterPro" id="IPR003439">
    <property type="entry name" value="ABC_transporter-like_ATP-bd"/>
</dbReference>